<accession>A0AC35UBZ3</accession>
<protein>
    <submittedName>
        <fullName evidence="2">Uncharacterized protein</fullName>
    </submittedName>
</protein>
<dbReference type="WBParaSite" id="RSKR_0000972500.1">
    <property type="protein sequence ID" value="RSKR_0000972500.1"/>
    <property type="gene ID" value="RSKR_0000972500"/>
</dbReference>
<name>A0AC35UBZ3_9BILA</name>
<proteinExistence type="predicted"/>
<evidence type="ECO:0000313" key="1">
    <source>
        <dbReference type="Proteomes" id="UP000095286"/>
    </source>
</evidence>
<dbReference type="Proteomes" id="UP000095286">
    <property type="component" value="Unplaced"/>
</dbReference>
<organism evidence="1 2">
    <name type="scientific">Rhabditophanes sp. KR3021</name>
    <dbReference type="NCBI Taxonomy" id="114890"/>
    <lineage>
        <taxon>Eukaryota</taxon>
        <taxon>Metazoa</taxon>
        <taxon>Ecdysozoa</taxon>
        <taxon>Nematoda</taxon>
        <taxon>Chromadorea</taxon>
        <taxon>Rhabditida</taxon>
        <taxon>Tylenchina</taxon>
        <taxon>Panagrolaimomorpha</taxon>
        <taxon>Strongyloidoidea</taxon>
        <taxon>Alloionematidae</taxon>
        <taxon>Rhabditophanes</taxon>
    </lineage>
</organism>
<sequence length="124" mass="14863">MDKHPINENVIVSRQYWNPQCRKKTKSVGVEFLNLTDKQRSAYDQMKIEFYNCVNYKCFVMLYKSIRKIGDYVMYDTIQYHPEDKSTPSDNCNELRYNLERQCKMLAPYWEPATLSDSDYVESD</sequence>
<evidence type="ECO:0000313" key="2">
    <source>
        <dbReference type="WBParaSite" id="RSKR_0000972500.1"/>
    </source>
</evidence>
<reference evidence="2" key="1">
    <citation type="submission" date="2016-11" db="UniProtKB">
        <authorList>
            <consortium name="WormBaseParasite"/>
        </authorList>
    </citation>
    <scope>IDENTIFICATION</scope>
    <source>
        <strain evidence="2">KR3021</strain>
    </source>
</reference>